<dbReference type="InterPro" id="IPR052512">
    <property type="entry name" value="4CMD/NDH-1_regulator"/>
</dbReference>
<name>A0A160VG13_9ZZZZ</name>
<dbReference type="SUPFAM" id="SSF69118">
    <property type="entry name" value="AhpD-like"/>
    <property type="match status" value="1"/>
</dbReference>
<feature type="compositionally biased region" description="Basic residues" evidence="1">
    <location>
        <begin position="298"/>
        <end position="307"/>
    </location>
</feature>
<organism evidence="3">
    <name type="scientific">hydrothermal vent metagenome</name>
    <dbReference type="NCBI Taxonomy" id="652676"/>
    <lineage>
        <taxon>unclassified sequences</taxon>
        <taxon>metagenomes</taxon>
        <taxon>ecological metagenomes</taxon>
    </lineage>
</organism>
<dbReference type="PANTHER" id="PTHR33570">
    <property type="entry name" value="4-CARBOXYMUCONOLACTONE DECARBOXYLASE FAMILY PROTEIN"/>
    <property type="match status" value="1"/>
</dbReference>
<feature type="region of interest" description="Disordered" evidence="1">
    <location>
        <begin position="1"/>
        <end position="22"/>
    </location>
</feature>
<dbReference type="EC" id="4.1.1.44" evidence="3"/>
<reference evidence="3" key="1">
    <citation type="submission" date="2015-10" db="EMBL/GenBank/DDBJ databases">
        <authorList>
            <person name="Gilbert D.G."/>
        </authorList>
    </citation>
    <scope>NUCLEOTIDE SEQUENCE</scope>
</reference>
<accession>A0A160VG13</accession>
<evidence type="ECO:0000259" key="2">
    <source>
        <dbReference type="Pfam" id="PF02627"/>
    </source>
</evidence>
<dbReference type="Gene3D" id="1.20.1290.10">
    <property type="entry name" value="AhpD-like"/>
    <property type="match status" value="1"/>
</dbReference>
<feature type="region of interest" description="Disordered" evidence="1">
    <location>
        <begin position="167"/>
        <end position="307"/>
    </location>
</feature>
<dbReference type="PANTHER" id="PTHR33570:SF9">
    <property type="entry name" value="BLL4600 PROTEIN"/>
    <property type="match status" value="1"/>
</dbReference>
<dbReference type="AlphaFoldDB" id="A0A160VG13"/>
<dbReference type="EMBL" id="FAXA01000246">
    <property type="protein sequence ID" value="CUV04857.1"/>
    <property type="molecule type" value="Genomic_DNA"/>
</dbReference>
<protein>
    <submittedName>
        <fullName evidence="3">4-carboxymuconolactone decarboxylase</fullName>
        <ecNumber evidence="3">4.1.1.44</ecNumber>
    </submittedName>
</protein>
<dbReference type="InterPro" id="IPR003779">
    <property type="entry name" value="CMD-like"/>
</dbReference>
<feature type="compositionally biased region" description="Low complexity" evidence="1">
    <location>
        <begin position="244"/>
        <end position="256"/>
    </location>
</feature>
<proteinExistence type="predicted"/>
<feature type="compositionally biased region" description="Gly residues" evidence="1">
    <location>
        <begin position="271"/>
        <end position="281"/>
    </location>
</feature>
<dbReference type="Pfam" id="PF02627">
    <property type="entry name" value="CMD"/>
    <property type="match status" value="1"/>
</dbReference>
<dbReference type="InterPro" id="IPR029032">
    <property type="entry name" value="AhpD-like"/>
</dbReference>
<keyword evidence="3" id="KW-0456">Lyase</keyword>
<feature type="compositionally biased region" description="Basic and acidic residues" evidence="1">
    <location>
        <begin position="213"/>
        <end position="242"/>
    </location>
</feature>
<evidence type="ECO:0000313" key="3">
    <source>
        <dbReference type="EMBL" id="CUV04857.1"/>
    </source>
</evidence>
<dbReference type="GO" id="GO:0047575">
    <property type="term" value="F:4-carboxymuconolactone decarboxylase activity"/>
    <property type="evidence" value="ECO:0007669"/>
    <property type="project" value="UniProtKB-EC"/>
</dbReference>
<dbReference type="GO" id="GO:0051920">
    <property type="term" value="F:peroxiredoxin activity"/>
    <property type="evidence" value="ECO:0007669"/>
    <property type="project" value="InterPro"/>
</dbReference>
<feature type="domain" description="Carboxymuconolactone decarboxylase-like" evidence="2">
    <location>
        <begin position="51"/>
        <end position="136"/>
    </location>
</feature>
<evidence type="ECO:0000256" key="1">
    <source>
        <dbReference type="SAM" id="MobiDB-lite"/>
    </source>
</evidence>
<feature type="compositionally biased region" description="Acidic residues" evidence="1">
    <location>
        <begin position="1"/>
        <end position="12"/>
    </location>
</feature>
<sequence>MSPEDGPEEQSNDDPQGMAKDLDQAALDFRQRYYGPGNNPVPPAAMAELAPEVMRLVDSVIYGEIYNRPAVDLKTRSLCTIAALVVLGHSPQMIKRHISGALHIGVTREEISEIIAQMVFYGGMPAAVNAFRVAKEAFDESPDGLTPDDAQAEGPATVQYKEDDAAYAAAPPPERPDPADEISDDDPDQKGDGQSRLRPLGQPPMTAQKPQRRPSDMSRRERDEVGFHRDRQHGESHGRQSDQSRPSTNRPRPSTRGHNQPAGDGRKLGGQPKGGRAGQRGGVHVPPRSQGRGGGGPGRKRNPGRGK</sequence>
<gene>
    <name evidence="3" type="ORF">MGWOODY_Clf767</name>
</gene>